<sequence>MPLAELVTKAFTVAAVLPFGHARSLLGYFTPYKKRTVSEVDFSPPADVRLMGYPLPRSSTHQHHLVSETAFALTPGVPSKIAWRFLHRTTLNYHGRTPTFPNEARAIECQYHHRSRQLHLSAAETTVRASFIECPETEYLVHFTQRYRSSGSSLIGQPKEKSTSADDRVLDLIPKVCSAVLDTIKKEYGTKFKDLCAQYHGVTLTALTEDWLSMDLA</sequence>
<protein>
    <submittedName>
        <fullName evidence="1">Uncharacterized protein</fullName>
    </submittedName>
</protein>
<organism evidence="1 2">
    <name type="scientific">Perkinsus olseni</name>
    <name type="common">Perkinsus atlanticus</name>
    <dbReference type="NCBI Taxonomy" id="32597"/>
    <lineage>
        <taxon>Eukaryota</taxon>
        <taxon>Sar</taxon>
        <taxon>Alveolata</taxon>
        <taxon>Perkinsozoa</taxon>
        <taxon>Perkinsea</taxon>
        <taxon>Perkinsida</taxon>
        <taxon>Perkinsidae</taxon>
        <taxon>Perkinsus</taxon>
    </lineage>
</organism>
<proteinExistence type="predicted"/>
<dbReference type="Proteomes" id="UP000574390">
    <property type="component" value="Unassembled WGS sequence"/>
</dbReference>
<dbReference type="EMBL" id="JABANM010029078">
    <property type="protein sequence ID" value="KAF4708614.1"/>
    <property type="molecule type" value="Genomic_DNA"/>
</dbReference>
<reference evidence="1 2" key="1">
    <citation type="submission" date="2020-04" db="EMBL/GenBank/DDBJ databases">
        <title>Perkinsus olseni comparative genomics.</title>
        <authorList>
            <person name="Bogema D.R."/>
        </authorList>
    </citation>
    <scope>NUCLEOTIDE SEQUENCE [LARGE SCALE GENOMIC DNA]</scope>
    <source>
        <strain evidence="1">ATCC PRA-205</strain>
    </source>
</reference>
<name>A0A7J6QJ17_PEROL</name>
<gene>
    <name evidence="1" type="ORF">FOZ62_025367</name>
</gene>
<evidence type="ECO:0000313" key="1">
    <source>
        <dbReference type="EMBL" id="KAF4708614.1"/>
    </source>
</evidence>
<comment type="caution">
    <text evidence="1">The sequence shown here is derived from an EMBL/GenBank/DDBJ whole genome shotgun (WGS) entry which is preliminary data.</text>
</comment>
<accession>A0A7J6QJ17</accession>
<dbReference type="AlphaFoldDB" id="A0A7J6QJ17"/>
<evidence type="ECO:0000313" key="2">
    <source>
        <dbReference type="Proteomes" id="UP000574390"/>
    </source>
</evidence>